<dbReference type="Pfam" id="PF00403">
    <property type="entry name" value="HMA"/>
    <property type="match status" value="1"/>
</dbReference>
<dbReference type="KEGG" id="mee:DA075_35120"/>
<evidence type="ECO:0000256" key="2">
    <source>
        <dbReference type="SAM" id="SignalP"/>
    </source>
</evidence>
<dbReference type="InterPro" id="IPR036163">
    <property type="entry name" value="HMA_dom_sf"/>
</dbReference>
<feature type="compositionally biased region" description="Polar residues" evidence="1">
    <location>
        <begin position="101"/>
        <end position="112"/>
    </location>
</feature>
<dbReference type="PROSITE" id="PS50846">
    <property type="entry name" value="HMA_2"/>
    <property type="match status" value="1"/>
</dbReference>
<dbReference type="PRINTS" id="PR00946">
    <property type="entry name" value="HGSCAVENGER"/>
</dbReference>
<evidence type="ECO:0000313" key="4">
    <source>
        <dbReference type="EMBL" id="AWB26099.1"/>
    </source>
</evidence>
<keyword evidence="4" id="KW-0614">Plasmid</keyword>
<gene>
    <name evidence="4" type="ORF">DA075_35120</name>
</gene>
<feature type="region of interest" description="Disordered" evidence="1">
    <location>
        <begin position="86"/>
        <end position="112"/>
    </location>
</feature>
<dbReference type="InterPro" id="IPR006121">
    <property type="entry name" value="HMA_dom"/>
</dbReference>
<geneLocation type="plasmid" evidence="4 5">
    <name>unnamed1</name>
</geneLocation>
<reference evidence="4 5" key="1">
    <citation type="submission" date="2018-04" db="EMBL/GenBank/DDBJ databases">
        <title>Methylobacterium sp. PR1016A genome.</title>
        <authorList>
            <person name="Park W."/>
        </authorList>
    </citation>
    <scope>NUCLEOTIDE SEQUENCE [LARGE SCALE GENOMIC DNA]</scope>
    <source>
        <strain evidence="4 5">PR1016A</strain>
        <plasmid evidence="4 5">unnamed1</plasmid>
    </source>
</reference>
<evidence type="ECO:0000256" key="1">
    <source>
        <dbReference type="SAM" id="MobiDB-lite"/>
    </source>
</evidence>
<feature type="domain" description="HMA" evidence="3">
    <location>
        <begin position="25"/>
        <end position="93"/>
    </location>
</feature>
<dbReference type="SUPFAM" id="SSF55008">
    <property type="entry name" value="HMA, heavy metal-associated domain"/>
    <property type="match status" value="1"/>
</dbReference>
<evidence type="ECO:0000259" key="3">
    <source>
        <dbReference type="PROSITE" id="PS50846"/>
    </source>
</evidence>
<feature type="signal peptide" evidence="2">
    <location>
        <begin position="1"/>
        <end position="22"/>
    </location>
</feature>
<sequence length="112" mass="11297">MKTLLRATFAASILISASAASAAPRTAILDVQNVSCVTCAPIVKKTLSRLTGVTQVAVVEHGGAATATVTFDDDKITAEALSQATTGAGYPSSVKEVRNASADTTGSTAQAR</sequence>
<organism evidence="4 5">
    <name type="scientific">Methylobacterium currus</name>
    <dbReference type="NCBI Taxonomy" id="2051553"/>
    <lineage>
        <taxon>Bacteria</taxon>
        <taxon>Pseudomonadati</taxon>
        <taxon>Pseudomonadota</taxon>
        <taxon>Alphaproteobacteria</taxon>
        <taxon>Hyphomicrobiales</taxon>
        <taxon>Methylobacteriaceae</taxon>
        <taxon>Methylobacterium</taxon>
    </lineage>
</organism>
<dbReference type="InterPro" id="IPR001802">
    <property type="entry name" value="MerP/CopZ"/>
</dbReference>
<feature type="chain" id="PRO_5015336981" evidence="2">
    <location>
        <begin position="23"/>
        <end position="112"/>
    </location>
</feature>
<dbReference type="OrthoDB" id="7205933at2"/>
<accession>A0A2R4WX19</accession>
<keyword evidence="5" id="KW-1185">Reference proteome</keyword>
<dbReference type="CDD" id="cd00371">
    <property type="entry name" value="HMA"/>
    <property type="match status" value="1"/>
</dbReference>
<protein>
    <submittedName>
        <fullName evidence="4">Mercury transporter</fullName>
    </submittedName>
</protein>
<dbReference type="Gene3D" id="3.30.70.100">
    <property type="match status" value="1"/>
</dbReference>
<dbReference type="EMBL" id="CP028845">
    <property type="protein sequence ID" value="AWB26099.1"/>
    <property type="molecule type" value="Genomic_DNA"/>
</dbReference>
<keyword evidence="2" id="KW-0732">Signal</keyword>
<dbReference type="AlphaFoldDB" id="A0A2R4WX19"/>
<evidence type="ECO:0000313" key="5">
    <source>
        <dbReference type="Proteomes" id="UP000244755"/>
    </source>
</evidence>
<proteinExistence type="predicted"/>
<dbReference type="RefSeq" id="WP_043075327.1">
    <property type="nucleotide sequence ID" value="NZ_CP028845.1"/>
</dbReference>
<dbReference type="Proteomes" id="UP000244755">
    <property type="component" value="Plasmid unnamed1"/>
</dbReference>
<name>A0A2R4WX19_9HYPH</name>
<dbReference type="GO" id="GO:0046872">
    <property type="term" value="F:metal ion binding"/>
    <property type="evidence" value="ECO:0007669"/>
    <property type="project" value="InterPro"/>
</dbReference>